<protein>
    <submittedName>
        <fullName evidence="12">Vta1 domain-containing protein</fullName>
    </submittedName>
</protein>
<evidence type="ECO:0000313" key="12">
    <source>
        <dbReference type="WBParaSite" id="MCU_002776-RA"/>
    </source>
</evidence>
<dbReference type="Gene3D" id="1.25.40.270">
    <property type="entry name" value="Vacuolar protein sorting-associated protein vta1"/>
    <property type="match status" value="1"/>
</dbReference>
<organism evidence="12">
    <name type="scientific">Mesocestoides corti</name>
    <name type="common">Flatworm</name>
    <dbReference type="NCBI Taxonomy" id="53468"/>
    <lineage>
        <taxon>Eukaryota</taxon>
        <taxon>Metazoa</taxon>
        <taxon>Spiralia</taxon>
        <taxon>Lophotrochozoa</taxon>
        <taxon>Platyhelminthes</taxon>
        <taxon>Cestoda</taxon>
        <taxon>Eucestoda</taxon>
        <taxon>Cyclophyllidea</taxon>
        <taxon>Mesocestoididae</taxon>
        <taxon>Mesocestoides</taxon>
    </lineage>
</organism>
<dbReference type="GO" id="GO:0015031">
    <property type="term" value="P:protein transport"/>
    <property type="evidence" value="ECO:0007669"/>
    <property type="project" value="UniProtKB-KW"/>
</dbReference>
<accession>A0A5K3EUL5</accession>
<feature type="domain" description="Vta1 C-terminal" evidence="11">
    <location>
        <begin position="216"/>
        <end position="250"/>
    </location>
</feature>
<evidence type="ECO:0000256" key="2">
    <source>
        <dbReference type="ARBA" id="ARBA00004496"/>
    </source>
</evidence>
<dbReference type="Pfam" id="PF18097">
    <property type="entry name" value="Vta1_C"/>
    <property type="match status" value="1"/>
</dbReference>
<dbReference type="GO" id="GO:0032511">
    <property type="term" value="P:late endosome to vacuole transport via multivesicular body sorting pathway"/>
    <property type="evidence" value="ECO:0007669"/>
    <property type="project" value="InterPro"/>
</dbReference>
<dbReference type="PANTHER" id="PTHR46009:SF1">
    <property type="entry name" value="VACUOLAR PROTEIN SORTING-ASSOCIATED PROTEIN VTA1 HOMOLOG"/>
    <property type="match status" value="1"/>
</dbReference>
<feature type="domain" description="Vta1/callose synthase N-terminal" evidence="10">
    <location>
        <begin position="14"/>
        <end position="153"/>
    </location>
</feature>
<keyword evidence="8" id="KW-0472">Membrane</keyword>
<reference evidence="12" key="1">
    <citation type="submission" date="2019-11" db="UniProtKB">
        <authorList>
            <consortium name="WormBaseParasite"/>
        </authorList>
    </citation>
    <scope>IDENTIFICATION</scope>
</reference>
<dbReference type="PANTHER" id="PTHR46009">
    <property type="entry name" value="VACUOLAR PROTEIN SORTING-ASSOCIATED PROTEIN VTA1 HOMOLOG"/>
    <property type="match status" value="1"/>
</dbReference>
<proteinExistence type="inferred from homology"/>
<evidence type="ECO:0000259" key="11">
    <source>
        <dbReference type="Pfam" id="PF18097"/>
    </source>
</evidence>
<sequence length="253" mass="27829">MVLATPPEPLKKFARICKIAQDYENTDPVITYYCRLYVASMGLKPEYNCKESRDFITKLLDFLTAAKKTNSEDPLYTEESVGLDYVQNKALDLFTLAFKKDESGDFGAATVNAFLVAGYLFEVLTLNGETKEEITNARKYAKFKVVHIIDCKKRGKQPTAGPLKEGDASSVPKIDGLSDNASLPESASHQPEHLSPKPAASTTDPAGKNFDLSTETCEKASKAAKFAISSLQYKDRDSAIEYLKQALSLLSSD</sequence>
<dbReference type="GO" id="GO:0010008">
    <property type="term" value="C:endosome membrane"/>
    <property type="evidence" value="ECO:0007669"/>
    <property type="project" value="UniProtKB-SubCell"/>
</dbReference>
<comment type="similarity">
    <text evidence="3">Belongs to the VTA1 family.</text>
</comment>
<dbReference type="InterPro" id="IPR039431">
    <property type="entry name" value="Vta1/CALS_N"/>
</dbReference>
<dbReference type="Gene3D" id="1.20.5.420">
    <property type="entry name" value="Immunoglobulin FC, subunit C"/>
    <property type="match status" value="1"/>
</dbReference>
<evidence type="ECO:0000256" key="6">
    <source>
        <dbReference type="ARBA" id="ARBA00022753"/>
    </source>
</evidence>
<dbReference type="InterPro" id="IPR023175">
    <property type="entry name" value="Vta1/CALS_N_sf"/>
</dbReference>
<dbReference type="GO" id="GO:0005771">
    <property type="term" value="C:multivesicular body"/>
    <property type="evidence" value="ECO:0007669"/>
    <property type="project" value="TreeGrafter"/>
</dbReference>
<evidence type="ECO:0000256" key="4">
    <source>
        <dbReference type="ARBA" id="ARBA00022448"/>
    </source>
</evidence>
<dbReference type="InterPro" id="IPR041212">
    <property type="entry name" value="Vta1_C"/>
</dbReference>
<name>A0A5K3EUL5_MESCO</name>
<evidence type="ECO:0000259" key="10">
    <source>
        <dbReference type="Pfam" id="PF04652"/>
    </source>
</evidence>
<evidence type="ECO:0000256" key="5">
    <source>
        <dbReference type="ARBA" id="ARBA00022490"/>
    </source>
</evidence>
<dbReference type="AlphaFoldDB" id="A0A5K3EUL5"/>
<dbReference type="InterPro" id="IPR044538">
    <property type="entry name" value="Vta1-like"/>
</dbReference>
<evidence type="ECO:0000256" key="7">
    <source>
        <dbReference type="ARBA" id="ARBA00022927"/>
    </source>
</evidence>
<keyword evidence="7" id="KW-0653">Protein transport</keyword>
<feature type="compositionally biased region" description="Polar residues" evidence="9">
    <location>
        <begin position="179"/>
        <end position="189"/>
    </location>
</feature>
<evidence type="ECO:0000256" key="3">
    <source>
        <dbReference type="ARBA" id="ARBA00007895"/>
    </source>
</evidence>
<feature type="region of interest" description="Disordered" evidence="9">
    <location>
        <begin position="155"/>
        <end position="213"/>
    </location>
</feature>
<evidence type="ECO:0000256" key="8">
    <source>
        <dbReference type="ARBA" id="ARBA00023136"/>
    </source>
</evidence>
<keyword evidence="4" id="KW-0813">Transport</keyword>
<comment type="subcellular location">
    <subcellularLocation>
        <location evidence="2">Cytoplasm</location>
    </subcellularLocation>
    <subcellularLocation>
        <location evidence="1">Endosome membrane</location>
        <topology evidence="1">Peripheral membrane protein</topology>
    </subcellularLocation>
</comment>
<keyword evidence="6" id="KW-0967">Endosome</keyword>
<keyword evidence="5" id="KW-0963">Cytoplasm</keyword>
<dbReference type="WBParaSite" id="MCU_002776-RA">
    <property type="protein sequence ID" value="MCU_002776-RA"/>
    <property type="gene ID" value="MCU_002776"/>
</dbReference>
<dbReference type="Pfam" id="PF04652">
    <property type="entry name" value="Vta1"/>
    <property type="match status" value="1"/>
</dbReference>
<evidence type="ECO:0000256" key="1">
    <source>
        <dbReference type="ARBA" id="ARBA00004481"/>
    </source>
</evidence>
<evidence type="ECO:0000256" key="9">
    <source>
        <dbReference type="SAM" id="MobiDB-lite"/>
    </source>
</evidence>